<name>A0ABW8F8Z2_9ACTN</name>
<keyword evidence="3" id="KW-1185">Reference proteome</keyword>
<protein>
    <submittedName>
        <fullName evidence="2">Glycosyltransferase</fullName>
        <ecNumber evidence="2">2.4.-.-</ecNumber>
    </submittedName>
</protein>
<keyword evidence="2" id="KW-0808">Transferase</keyword>
<accession>A0ABW8F8Z2</accession>
<dbReference type="CDD" id="cd00761">
    <property type="entry name" value="Glyco_tranf_GTA_type"/>
    <property type="match status" value="1"/>
</dbReference>
<comment type="caution">
    <text evidence="2">The sequence shown here is derived from an EMBL/GenBank/DDBJ whole genome shotgun (WGS) entry which is preliminary data.</text>
</comment>
<dbReference type="InterPro" id="IPR050834">
    <property type="entry name" value="Glycosyltransf_2"/>
</dbReference>
<evidence type="ECO:0000313" key="2">
    <source>
        <dbReference type="EMBL" id="MFJ4078508.1"/>
    </source>
</evidence>
<dbReference type="SUPFAM" id="SSF53448">
    <property type="entry name" value="Nucleotide-diphospho-sugar transferases"/>
    <property type="match status" value="1"/>
</dbReference>
<dbReference type="InterPro" id="IPR001173">
    <property type="entry name" value="Glyco_trans_2-like"/>
</dbReference>
<dbReference type="PANTHER" id="PTHR43685">
    <property type="entry name" value="GLYCOSYLTRANSFERASE"/>
    <property type="match status" value="1"/>
</dbReference>
<dbReference type="RefSeq" id="WP_402070591.1">
    <property type="nucleotide sequence ID" value="NZ_JBIVGG010000002.1"/>
</dbReference>
<dbReference type="Gene3D" id="3.90.550.10">
    <property type="entry name" value="Spore Coat Polysaccharide Biosynthesis Protein SpsA, Chain A"/>
    <property type="match status" value="1"/>
</dbReference>
<reference evidence="2 3" key="1">
    <citation type="submission" date="2024-10" db="EMBL/GenBank/DDBJ databases">
        <title>The Natural Products Discovery Center: Release of the First 8490 Sequenced Strains for Exploring Actinobacteria Biosynthetic Diversity.</title>
        <authorList>
            <person name="Kalkreuter E."/>
            <person name="Kautsar S.A."/>
            <person name="Yang D."/>
            <person name="Bader C.D."/>
            <person name="Teijaro C.N."/>
            <person name="Fluegel L."/>
            <person name="Davis C.M."/>
            <person name="Simpson J.R."/>
            <person name="Lauterbach L."/>
            <person name="Steele A.D."/>
            <person name="Gui C."/>
            <person name="Meng S."/>
            <person name="Li G."/>
            <person name="Viehrig K."/>
            <person name="Ye F."/>
            <person name="Su P."/>
            <person name="Kiefer A.F."/>
            <person name="Nichols A."/>
            <person name="Cepeda A.J."/>
            <person name="Yan W."/>
            <person name="Fan B."/>
            <person name="Jiang Y."/>
            <person name="Adhikari A."/>
            <person name="Zheng C.-J."/>
            <person name="Schuster L."/>
            <person name="Cowan T.M."/>
            <person name="Smanski M.J."/>
            <person name="Chevrette M.G."/>
            <person name="De Carvalho L.P.S."/>
            <person name="Shen B."/>
        </authorList>
    </citation>
    <scope>NUCLEOTIDE SEQUENCE [LARGE SCALE GENOMIC DNA]</scope>
    <source>
        <strain evidence="2 3">NPDC089932</strain>
    </source>
</reference>
<proteinExistence type="predicted"/>
<dbReference type="PANTHER" id="PTHR43685:SF2">
    <property type="entry name" value="GLYCOSYLTRANSFERASE 2-LIKE DOMAIN-CONTAINING PROTEIN"/>
    <property type="match status" value="1"/>
</dbReference>
<feature type="domain" description="Glycosyltransferase 2-like" evidence="1">
    <location>
        <begin position="20"/>
        <end position="146"/>
    </location>
</feature>
<dbReference type="Proteomes" id="UP001617511">
    <property type="component" value="Unassembled WGS sequence"/>
</dbReference>
<organism evidence="2 3">
    <name type="scientific">Streptomyces iakyrus</name>
    <dbReference type="NCBI Taxonomy" id="68219"/>
    <lineage>
        <taxon>Bacteria</taxon>
        <taxon>Bacillati</taxon>
        <taxon>Actinomycetota</taxon>
        <taxon>Actinomycetes</taxon>
        <taxon>Kitasatosporales</taxon>
        <taxon>Streptomycetaceae</taxon>
        <taxon>Streptomyces</taxon>
    </lineage>
</organism>
<dbReference type="EMBL" id="JBIVGG010000002">
    <property type="protein sequence ID" value="MFJ4078508.1"/>
    <property type="molecule type" value="Genomic_DNA"/>
</dbReference>
<evidence type="ECO:0000313" key="3">
    <source>
        <dbReference type="Proteomes" id="UP001617511"/>
    </source>
</evidence>
<dbReference type="GO" id="GO:0016757">
    <property type="term" value="F:glycosyltransferase activity"/>
    <property type="evidence" value="ECO:0007669"/>
    <property type="project" value="UniProtKB-KW"/>
</dbReference>
<sequence>MDAESETETDTRTPPAAVAVVVIGYDDATHVTDAVRSALAQGPAVREVVAVDDCSTDGSAGLLHRLAASEPRLKVIRRRANSGGCGTPRNTGLDAVTSPYVMFLDSDDVLPPGAAAALLEAAEGAHAEVAGGLCVRRELPSGREVPWQAGLYALHAVVPHPARRPRLVHDTLCVNKLYRTGFLRAHGIRFPEGRFPYEDVVFTARVLAAAPRIALVPDRVYVWHVRRSAGRLSISLDRSGVENWRARTEACRQAYEVLLGAGQKELAQAVRAKFLDHDLRMYVRELGLRDAAYRRAWWELTRAHLAEYDADDWTRNPAAPGRLIGRVVLAAPQPCDLPRLRELAARPARLCPPYARAADGSPVWSDALPVSLEPLRARPVRALPLAVDAELRPCARGARLRLRLHELYGRVAQAGPESVEVEWLHRDDGGVAVRETAVPLAPCPSGSEPAGTAGSGAVALAQGPEPAGRAGSRAGSRAVALARGAEPAGAEPAGALALGPCSQGSEPAGTTGCVRGGAWSAEVAVDLAALSALGVGTWDLRLRIRFRDGVSRDVSAHALTGAGLLRRSAVPSARYGVVLVQPYATHSGALALRVAPGVRGVLSVARARLRRLLH</sequence>
<evidence type="ECO:0000259" key="1">
    <source>
        <dbReference type="Pfam" id="PF00535"/>
    </source>
</evidence>
<dbReference type="Pfam" id="PF00535">
    <property type="entry name" value="Glycos_transf_2"/>
    <property type="match status" value="1"/>
</dbReference>
<dbReference type="EC" id="2.4.-.-" evidence="2"/>
<gene>
    <name evidence="2" type="ORF">ACIP2Z_06110</name>
</gene>
<dbReference type="InterPro" id="IPR029044">
    <property type="entry name" value="Nucleotide-diphossugar_trans"/>
</dbReference>
<keyword evidence="2" id="KW-0328">Glycosyltransferase</keyword>